<reference evidence="1 2" key="1">
    <citation type="submission" date="2022-06" db="EMBL/GenBank/DDBJ databases">
        <authorList>
            <person name="Jeon C.O."/>
        </authorList>
    </citation>
    <scope>NUCLEOTIDE SEQUENCE [LARGE SCALE GENOMIC DNA]</scope>
    <source>
        <strain evidence="1 2">KCTC 13943</strain>
    </source>
</reference>
<gene>
    <name evidence="1" type="ORF">NDK43_25980</name>
</gene>
<evidence type="ECO:0000313" key="2">
    <source>
        <dbReference type="Proteomes" id="UP001523262"/>
    </source>
</evidence>
<keyword evidence="2" id="KW-1185">Reference proteome</keyword>
<dbReference type="Proteomes" id="UP001523262">
    <property type="component" value="Unassembled WGS sequence"/>
</dbReference>
<comment type="caution">
    <text evidence="1">The sequence shown here is derived from an EMBL/GenBank/DDBJ whole genome shotgun (WGS) entry which is preliminary data.</text>
</comment>
<dbReference type="EMBL" id="JAMQCR010000002">
    <property type="protein sequence ID" value="MCM2535164.1"/>
    <property type="molecule type" value="Genomic_DNA"/>
</dbReference>
<accession>A0ABT0WI45</accession>
<proteinExistence type="predicted"/>
<protein>
    <submittedName>
        <fullName evidence="1">Uncharacterized protein</fullName>
    </submittedName>
</protein>
<sequence length="152" mass="17696">MKQIARGFRVSENDLRMRRWGEKDIQKFFQKEEELTKNKTASHFYKTAVVNQAKYSWFKESESDYIELLNLIDAVGIRAIIRAYQNKETQTTANLDVSHIENLLSSFRDSIIENIQANGMVISEHAIKETNKVVQQKAEELSAEDMEDMLSF</sequence>
<organism evidence="1 2">
    <name type="scientific">Neobacillus pocheonensis</name>
    <dbReference type="NCBI Taxonomy" id="363869"/>
    <lineage>
        <taxon>Bacteria</taxon>
        <taxon>Bacillati</taxon>
        <taxon>Bacillota</taxon>
        <taxon>Bacilli</taxon>
        <taxon>Bacillales</taxon>
        <taxon>Bacillaceae</taxon>
        <taxon>Neobacillus</taxon>
    </lineage>
</organism>
<name>A0ABT0WI45_9BACI</name>
<evidence type="ECO:0000313" key="1">
    <source>
        <dbReference type="EMBL" id="MCM2535164.1"/>
    </source>
</evidence>